<dbReference type="InterPro" id="IPR038770">
    <property type="entry name" value="Na+/solute_symporter_sf"/>
</dbReference>
<proteinExistence type="predicted"/>
<dbReference type="Pfam" id="PF00999">
    <property type="entry name" value="Na_H_Exchanger"/>
    <property type="match status" value="1"/>
</dbReference>
<dbReference type="GO" id="GO:0006814">
    <property type="term" value="P:sodium ion transport"/>
    <property type="evidence" value="ECO:0007669"/>
    <property type="project" value="UniProtKB-KW"/>
</dbReference>
<evidence type="ECO:0000256" key="10">
    <source>
        <dbReference type="SAM" id="Phobius"/>
    </source>
</evidence>
<evidence type="ECO:0000256" key="8">
    <source>
        <dbReference type="ARBA" id="ARBA00023136"/>
    </source>
</evidence>
<evidence type="ECO:0000256" key="6">
    <source>
        <dbReference type="ARBA" id="ARBA00023053"/>
    </source>
</evidence>
<reference evidence="12 13" key="1">
    <citation type="submission" date="2018-06" db="EMBL/GenBank/DDBJ databases">
        <title>A transcriptomic atlas of mushroom development highlights an independent origin of complex multicellularity.</title>
        <authorList>
            <consortium name="DOE Joint Genome Institute"/>
            <person name="Krizsan K."/>
            <person name="Almasi E."/>
            <person name="Merenyi Z."/>
            <person name="Sahu N."/>
            <person name="Viragh M."/>
            <person name="Koszo T."/>
            <person name="Mondo S."/>
            <person name="Kiss B."/>
            <person name="Balint B."/>
            <person name="Kues U."/>
            <person name="Barry K."/>
            <person name="Hegedus J.C."/>
            <person name="Henrissat B."/>
            <person name="Johnson J."/>
            <person name="Lipzen A."/>
            <person name="Ohm R."/>
            <person name="Nagy I."/>
            <person name="Pangilinan J."/>
            <person name="Yan J."/>
            <person name="Xiong Y."/>
            <person name="Grigoriev I.V."/>
            <person name="Hibbett D.S."/>
            <person name="Nagy L.G."/>
        </authorList>
    </citation>
    <scope>NUCLEOTIDE SEQUENCE [LARGE SCALE GENOMIC DNA]</scope>
    <source>
        <strain evidence="12 13">SZMC22713</strain>
    </source>
</reference>
<dbReference type="EMBL" id="ML170190">
    <property type="protein sequence ID" value="TDL20225.1"/>
    <property type="molecule type" value="Genomic_DNA"/>
</dbReference>
<dbReference type="InterPro" id="IPR006153">
    <property type="entry name" value="Cation/H_exchanger_TM"/>
</dbReference>
<dbReference type="GO" id="GO:1902600">
    <property type="term" value="P:proton transmembrane transport"/>
    <property type="evidence" value="ECO:0007669"/>
    <property type="project" value="InterPro"/>
</dbReference>
<evidence type="ECO:0000256" key="7">
    <source>
        <dbReference type="ARBA" id="ARBA00023065"/>
    </source>
</evidence>
<keyword evidence="6" id="KW-0915">Sodium</keyword>
<feature type="transmembrane region" description="Helical" evidence="10">
    <location>
        <begin position="96"/>
        <end position="120"/>
    </location>
</feature>
<feature type="transmembrane region" description="Helical" evidence="10">
    <location>
        <begin position="174"/>
        <end position="199"/>
    </location>
</feature>
<keyword evidence="8 10" id="KW-0472">Membrane</keyword>
<dbReference type="Gene3D" id="1.20.1530.20">
    <property type="match status" value="1"/>
</dbReference>
<keyword evidence="4 10" id="KW-0812">Transmembrane</keyword>
<keyword evidence="3" id="KW-0050">Antiport</keyword>
<comment type="subcellular location">
    <subcellularLocation>
        <location evidence="1">Membrane</location>
        <topology evidence="1">Multi-pass membrane protein</topology>
    </subcellularLocation>
</comment>
<dbReference type="AlphaFoldDB" id="A0A4Y7PYK6"/>
<dbReference type="Proteomes" id="UP000294933">
    <property type="component" value="Unassembled WGS sequence"/>
</dbReference>
<evidence type="ECO:0000256" key="4">
    <source>
        <dbReference type="ARBA" id="ARBA00022692"/>
    </source>
</evidence>
<protein>
    <submittedName>
        <fullName evidence="12">Sodium/hydrogen exchanger</fullName>
    </submittedName>
</protein>
<evidence type="ECO:0000256" key="1">
    <source>
        <dbReference type="ARBA" id="ARBA00004141"/>
    </source>
</evidence>
<keyword evidence="13" id="KW-1185">Reference proteome</keyword>
<evidence type="ECO:0000256" key="2">
    <source>
        <dbReference type="ARBA" id="ARBA00022448"/>
    </source>
</evidence>
<dbReference type="PANTHER" id="PTHR43562">
    <property type="entry name" value="NAPA-TYPE SODIUM/HYDROGEN ANTIPORTER"/>
    <property type="match status" value="1"/>
</dbReference>
<keyword evidence="9" id="KW-0739">Sodium transport</keyword>
<evidence type="ECO:0000256" key="3">
    <source>
        <dbReference type="ARBA" id="ARBA00022449"/>
    </source>
</evidence>
<evidence type="ECO:0000313" key="12">
    <source>
        <dbReference type="EMBL" id="TDL20225.1"/>
    </source>
</evidence>
<evidence type="ECO:0000259" key="11">
    <source>
        <dbReference type="Pfam" id="PF00999"/>
    </source>
</evidence>
<evidence type="ECO:0000256" key="9">
    <source>
        <dbReference type="ARBA" id="ARBA00023201"/>
    </source>
</evidence>
<keyword evidence="2" id="KW-0813">Transport</keyword>
<evidence type="ECO:0000256" key="5">
    <source>
        <dbReference type="ARBA" id="ARBA00022989"/>
    </source>
</evidence>
<feature type="transmembrane region" description="Helical" evidence="10">
    <location>
        <begin position="65"/>
        <end position="90"/>
    </location>
</feature>
<accession>A0A4Y7PYK6</accession>
<sequence length="425" mass="45499">MAGGTHNYQQSTLVNQLILGSPPPLGDILPTDWLQTLQELGNFGLVLLVFQGGLSTRLDLLKQNLVLSIFVALIGIIVSISLSLLSFVLMFRSTPLQGFTAGAALCSTSLGTTFAILSALPGEIDLRSTRIGTVLLSAAILDDVVGFIMASVVSRISVPGGHAHGSGPGIAWTILQPVVASAGMALITPPVVQWIICPMYCKNIARLQPKYLDGVLLLIFALSLSAMLSLGHYTESSMLFGAFAAGCALRYLDDATRNADRSLSASNFESVFVRYIETCNERILNPLFFSSVGMAIPFLKLWKPMILWKGFVYAVLMWLGKASTGLCILFWPSIPNSSETAQPVDAPLNAESAVVDGTTVVEMSPHLSVPKSPEGNRESHVTSRTLPIYPALFISFAMVARGEIALLVAQLGRSALGEDPFLIVM</sequence>
<name>A0A4Y7PYK6_9AGAM</name>
<feature type="transmembrane region" description="Helical" evidence="10">
    <location>
        <begin position="132"/>
        <end position="154"/>
    </location>
</feature>
<dbReference type="GO" id="GO:0015297">
    <property type="term" value="F:antiporter activity"/>
    <property type="evidence" value="ECO:0007669"/>
    <property type="project" value="UniProtKB-KW"/>
</dbReference>
<dbReference type="GO" id="GO:0016020">
    <property type="term" value="C:membrane"/>
    <property type="evidence" value="ECO:0007669"/>
    <property type="project" value="UniProtKB-SubCell"/>
</dbReference>
<organism evidence="12 13">
    <name type="scientific">Rickenella mellea</name>
    <dbReference type="NCBI Taxonomy" id="50990"/>
    <lineage>
        <taxon>Eukaryota</taxon>
        <taxon>Fungi</taxon>
        <taxon>Dikarya</taxon>
        <taxon>Basidiomycota</taxon>
        <taxon>Agaricomycotina</taxon>
        <taxon>Agaricomycetes</taxon>
        <taxon>Hymenochaetales</taxon>
        <taxon>Rickenellaceae</taxon>
        <taxon>Rickenella</taxon>
    </lineage>
</organism>
<dbReference type="PANTHER" id="PTHR43562:SF3">
    <property type="entry name" value="SODIUM ION_PROTON EXCHANGER (EUROFUNG)"/>
    <property type="match status" value="1"/>
</dbReference>
<gene>
    <name evidence="12" type="ORF">BD410DRAFT_899783</name>
</gene>
<keyword evidence="7" id="KW-0406">Ion transport</keyword>
<dbReference type="OrthoDB" id="1288932at2759"/>
<evidence type="ECO:0000313" key="13">
    <source>
        <dbReference type="Proteomes" id="UP000294933"/>
    </source>
</evidence>
<keyword evidence="5 10" id="KW-1133">Transmembrane helix</keyword>
<feature type="transmembrane region" description="Helical" evidence="10">
    <location>
        <begin position="211"/>
        <end position="230"/>
    </location>
</feature>
<feature type="domain" description="Cation/H+ exchanger transmembrane" evidence="11">
    <location>
        <begin position="31"/>
        <end position="415"/>
    </location>
</feature>
<dbReference type="VEuPathDB" id="FungiDB:BD410DRAFT_899783"/>